<evidence type="ECO:0000256" key="9">
    <source>
        <dbReference type="ARBA" id="ARBA00022932"/>
    </source>
</evidence>
<dbReference type="PIRSF" id="PIRSF016275">
    <property type="entry name" value="PolC_DP2"/>
    <property type="match status" value="1"/>
</dbReference>
<dbReference type="GO" id="GO:0003677">
    <property type="term" value="F:DNA binding"/>
    <property type="evidence" value="ECO:0007669"/>
    <property type="project" value="UniProtKB-UniRule"/>
</dbReference>
<dbReference type="Pfam" id="PF03833">
    <property type="entry name" value="PolC_DP2_N"/>
    <property type="match status" value="1"/>
</dbReference>
<keyword evidence="4 14" id="KW-0548">Nucleotidyltransferase</keyword>
<keyword evidence="20" id="KW-1185">Reference proteome</keyword>
<feature type="compositionally biased region" description="Acidic residues" evidence="15">
    <location>
        <begin position="281"/>
        <end position="294"/>
    </location>
</feature>
<keyword evidence="7 14" id="KW-0378">Hydrolase</keyword>
<comment type="similarity">
    <text evidence="1 14">Belongs to the archaeal DNA polymerase II family.</text>
</comment>
<keyword evidence="6 14" id="KW-0540">Nuclease</keyword>
<keyword evidence="10 14" id="KW-0238">DNA-binding</keyword>
<keyword evidence="5 14" id="KW-0235">DNA replication</keyword>
<comment type="subunit">
    <text evidence="2 14">Heterodimer of a large subunit and a small subunit.</text>
</comment>
<reference evidence="19 20" key="1">
    <citation type="journal article" date="2014" name="PLoS Genet.">
        <title>Phylogenetically driven sequencing of extremely halophilic archaea reveals strategies for static and dynamic osmo-response.</title>
        <authorList>
            <person name="Becker E.A."/>
            <person name="Seitzer P.M."/>
            <person name="Tritt A."/>
            <person name="Larsen D."/>
            <person name="Krusor M."/>
            <person name="Yao A.I."/>
            <person name="Wu D."/>
            <person name="Madern D."/>
            <person name="Eisen J.A."/>
            <person name="Darling A.E."/>
            <person name="Facciotti M.T."/>
        </authorList>
    </citation>
    <scope>NUCLEOTIDE SEQUENCE [LARGE SCALE GENOMIC DNA]</scope>
    <source>
        <strain evidence="19 20">JCM 14624</strain>
    </source>
</reference>
<evidence type="ECO:0000313" key="19">
    <source>
        <dbReference type="EMBL" id="ELZ10859.1"/>
    </source>
</evidence>
<evidence type="ECO:0000259" key="16">
    <source>
        <dbReference type="Pfam" id="PF03833"/>
    </source>
</evidence>
<dbReference type="GO" id="GO:0008310">
    <property type="term" value="F:single-stranded DNA 3'-5' DNA exonuclease activity"/>
    <property type="evidence" value="ECO:0007669"/>
    <property type="project" value="UniProtKB-EC"/>
</dbReference>
<proteinExistence type="inferred from homology"/>
<evidence type="ECO:0000256" key="1">
    <source>
        <dbReference type="ARBA" id="ARBA00011053"/>
    </source>
</evidence>
<accession>M0BMK5</accession>
<dbReference type="PANTHER" id="PTHR42210">
    <property type="entry name" value="DNA POLYMERASE II LARGE SUBUNIT"/>
    <property type="match status" value="1"/>
</dbReference>
<dbReference type="InterPro" id="IPR056172">
    <property type="entry name" value="PolC_DP2_cat_dom"/>
</dbReference>
<dbReference type="Pfam" id="PF24844">
    <property type="entry name" value="PolC_DP2_central"/>
    <property type="match status" value="1"/>
</dbReference>
<evidence type="ECO:0000256" key="3">
    <source>
        <dbReference type="ARBA" id="ARBA00022679"/>
    </source>
</evidence>
<sequence>MREVDERYFETLEAELDDAFDVAERARSRGGDPEPEVEIPVARDMADRVENILGIEGVAERVRELEGEMSREEAALELAVDFAEGRVGDYETKAGKVEGAVRTAVALLTEGVVAAPIEGIDRVEFLENGDGTEFVNVYYAGPIRSAGGTAQALSVLVADYTRALVGLETYQARDEEIERYAEEISLYDSETGLQYTPKDKETKFIAKHLPIMLDGEATGDEEVSGFRDLERVDTNSARGGMCLVLAEGIALKAPKIQRYTSQLDEVDWPWLQDLIDGTYYDDADGEADEADGEDGASNGDGGDGGERGDGDEDDSSADEVATESKDDAPVEAVDFDGPERVEESTKFLRDLIAGRPVFSHPCAEGGFRLRYGRARNHGFATAGVHPAAMHLLDDFLATGTQIKTERPGKAAGVVPVDSIEGPTVRLANGDVRQIDDPEVALELRNGVEKILDLGEYLVNYGEFVENNHPLAPASYVPEWWVQDLAAAGVDVQALQDDPSIDLDHPTIERALEWAETYDAPLHPAYTFLWHDLSVAAFCDLAAAVAAGRIEDTDAGPVLELDHTDATRDALETIVIEHRQREDHIEIDDPRPFVRSLGCRITKTGRIERDWADDDLSEHARTWGTAEPGDNAVEAVTEVAPFEIRERAPTRVGNRMGRPEKSESRDMSPAVHTLFPIGEAGGAQRDVAKAGSHADTMADTPGVVEIQVGRTRCPECDTESYDHRCPECDARTEPDYRCPSCDERIRPDEAGRVECDRCEKTATCVEPRPIDLNAAYRDALESVGERENAYDILKGVKGLTSTDKLPEPIEKGILRAKHDVSSFKDGTVRYDMTDLPVTSVRASELDVTVGQLEALGYKEDIHGEPLAHEDQLVELKVQDIVLSDGAAEHMLQTADFIDDLLEQYYGLEPYYELEGRDELVGELVFGMAPHTSAATVGRVIGFTSAAVGYAHPYFHAAKRRNCDGDEDCVMLLLDGLLNFSKSFLPDKRGGRMDAPLVMSSRIDPSEIDDEAHNMDIVSRYPREFYEASLEMADPGEVDIQIGEDTLGTDGEYTGFQHTHDTTDIAMGPDLSAYKTLGSMMDKMDAQLEISRKLRAVDETDVAERVIEYHFLPDLIGNLRAFSRQETRCLDCGEKFRRMPLTEVCRECGGNVNLTVHEGSVNKYMDTAIQVAEEFGCRDYTKQRLEVLETSLESIFENDKNKQSGIADFM</sequence>
<dbReference type="EC" id="3.1.11.1" evidence="14"/>
<comment type="catalytic activity">
    <reaction evidence="13 14">
        <text>DNA(n) + a 2'-deoxyribonucleoside 5'-triphosphate = DNA(n+1) + diphosphate</text>
        <dbReference type="Rhea" id="RHEA:22508"/>
        <dbReference type="Rhea" id="RHEA-COMP:17339"/>
        <dbReference type="Rhea" id="RHEA-COMP:17340"/>
        <dbReference type="ChEBI" id="CHEBI:33019"/>
        <dbReference type="ChEBI" id="CHEBI:61560"/>
        <dbReference type="ChEBI" id="CHEBI:173112"/>
        <dbReference type="EC" id="2.7.7.7"/>
    </reaction>
</comment>
<dbReference type="OrthoDB" id="7529at2157"/>
<dbReference type="RefSeq" id="WP_007700924.1">
    <property type="nucleotide sequence ID" value="NZ_AOIQ01000014.1"/>
</dbReference>
<organism evidence="19 20">
    <name type="scientific">Halovivax asiaticus JCM 14624</name>
    <dbReference type="NCBI Taxonomy" id="1227490"/>
    <lineage>
        <taxon>Archaea</taxon>
        <taxon>Methanobacteriati</taxon>
        <taxon>Methanobacteriota</taxon>
        <taxon>Stenosarchaea group</taxon>
        <taxon>Halobacteria</taxon>
        <taxon>Halobacteriales</taxon>
        <taxon>Natrialbaceae</taxon>
        <taxon>Halovivax</taxon>
    </lineage>
</organism>
<dbReference type="NCBIfam" id="NF003103">
    <property type="entry name" value="PRK04023.1"/>
    <property type="match status" value="1"/>
</dbReference>
<feature type="domain" description="DNA polymerase II large subunit DP2 N-terminal" evidence="16">
    <location>
        <begin position="7"/>
        <end position="276"/>
    </location>
</feature>
<evidence type="ECO:0000256" key="10">
    <source>
        <dbReference type="ARBA" id="ARBA00023125"/>
    </source>
</evidence>
<dbReference type="Pfam" id="PF24846">
    <property type="entry name" value="PolC_DP2_cat"/>
    <property type="match status" value="1"/>
</dbReference>
<evidence type="ECO:0000256" key="12">
    <source>
        <dbReference type="ARBA" id="ARBA00025068"/>
    </source>
</evidence>
<keyword evidence="3 14" id="KW-0808">Transferase</keyword>
<evidence type="ECO:0000259" key="18">
    <source>
        <dbReference type="Pfam" id="PF24846"/>
    </source>
</evidence>
<dbReference type="GO" id="GO:0006308">
    <property type="term" value="P:DNA catabolic process"/>
    <property type="evidence" value="ECO:0007669"/>
    <property type="project" value="UniProtKB-UniRule"/>
</dbReference>
<feature type="region of interest" description="Disordered" evidence="15">
    <location>
        <begin position="281"/>
        <end position="339"/>
    </location>
</feature>
<dbReference type="STRING" id="1227490.C479_08608"/>
<evidence type="ECO:0000259" key="17">
    <source>
        <dbReference type="Pfam" id="PF24844"/>
    </source>
</evidence>
<feature type="domain" description="DNA polymerase II large subunit DP2 central" evidence="17">
    <location>
        <begin position="340"/>
        <end position="744"/>
    </location>
</feature>
<evidence type="ECO:0000256" key="4">
    <source>
        <dbReference type="ARBA" id="ARBA00022695"/>
    </source>
</evidence>
<dbReference type="PANTHER" id="PTHR42210:SF1">
    <property type="entry name" value="DNA POLYMERASE II LARGE SUBUNIT"/>
    <property type="match status" value="1"/>
</dbReference>
<evidence type="ECO:0000256" key="14">
    <source>
        <dbReference type="HAMAP-Rule" id="MF_00324"/>
    </source>
</evidence>
<dbReference type="InterPro" id="IPR056171">
    <property type="entry name" value="PolC_DP2_central_dom"/>
</dbReference>
<evidence type="ECO:0000256" key="2">
    <source>
        <dbReference type="ARBA" id="ARBA00011315"/>
    </source>
</evidence>
<feature type="compositionally biased region" description="Acidic residues" evidence="15">
    <location>
        <begin position="309"/>
        <end position="321"/>
    </location>
</feature>
<evidence type="ECO:0000313" key="20">
    <source>
        <dbReference type="Proteomes" id="UP000011560"/>
    </source>
</evidence>
<evidence type="ECO:0000256" key="7">
    <source>
        <dbReference type="ARBA" id="ARBA00022801"/>
    </source>
</evidence>
<comment type="catalytic activity">
    <reaction evidence="14">
        <text>Exonucleolytic cleavage in the 3'- to 5'-direction to yield nucleoside 5'-phosphates.</text>
        <dbReference type="EC" id="3.1.11.1"/>
    </reaction>
</comment>
<dbReference type="EMBL" id="AOIQ01000014">
    <property type="protein sequence ID" value="ELZ10859.1"/>
    <property type="molecule type" value="Genomic_DNA"/>
</dbReference>
<evidence type="ECO:0000256" key="6">
    <source>
        <dbReference type="ARBA" id="ARBA00022722"/>
    </source>
</evidence>
<keyword evidence="8 14" id="KW-0269">Exonuclease</keyword>
<dbReference type="GO" id="GO:0003887">
    <property type="term" value="F:DNA-directed DNA polymerase activity"/>
    <property type="evidence" value="ECO:0007669"/>
    <property type="project" value="UniProtKB-UniRule"/>
</dbReference>
<dbReference type="EC" id="2.7.7.7" evidence="14"/>
<dbReference type="GO" id="GO:0006261">
    <property type="term" value="P:DNA-templated DNA replication"/>
    <property type="evidence" value="ECO:0007669"/>
    <property type="project" value="UniProtKB-UniRule"/>
</dbReference>
<keyword evidence="11 14" id="KW-0511">Multifunctional enzyme</keyword>
<comment type="function">
    <text evidence="12 14">Possesses two activities: a DNA synthesis (polymerase) and an exonucleolytic activity that degrades single-stranded DNA in the 3'- to 5'-direction. Has a template-primer preference which is characteristic of a replicative DNA polymerase.</text>
</comment>
<feature type="domain" description="DNA polymerase II large subunit DP2 catalytic" evidence="18">
    <location>
        <begin position="788"/>
        <end position="1081"/>
    </location>
</feature>
<dbReference type="Proteomes" id="UP000011560">
    <property type="component" value="Unassembled WGS sequence"/>
</dbReference>
<keyword evidence="9 14" id="KW-0239">DNA-directed DNA polymerase</keyword>
<dbReference type="NCBIfam" id="TIGR00354">
    <property type="entry name" value="polC"/>
    <property type="match status" value="1"/>
</dbReference>
<evidence type="ECO:0000256" key="15">
    <source>
        <dbReference type="SAM" id="MobiDB-lite"/>
    </source>
</evidence>
<comment type="caution">
    <text evidence="19">The sequence shown here is derived from an EMBL/GenBank/DDBJ whole genome shotgun (WGS) entry which is preliminary data.</text>
</comment>
<dbReference type="InterPro" id="IPR004475">
    <property type="entry name" value="PolC_DP2"/>
</dbReference>
<dbReference type="AlphaFoldDB" id="M0BMK5"/>
<gene>
    <name evidence="14" type="primary">polC</name>
    <name evidence="19" type="ORF">C479_08608</name>
</gene>
<evidence type="ECO:0000256" key="8">
    <source>
        <dbReference type="ARBA" id="ARBA00022839"/>
    </source>
</evidence>
<dbReference type="HAMAP" id="MF_00324">
    <property type="entry name" value="DNApol_II_L_arch"/>
    <property type="match status" value="1"/>
</dbReference>
<dbReference type="InterPro" id="IPR016033">
    <property type="entry name" value="PolC_DP2_N"/>
</dbReference>
<evidence type="ECO:0000256" key="11">
    <source>
        <dbReference type="ARBA" id="ARBA00023268"/>
    </source>
</evidence>
<evidence type="ECO:0000256" key="5">
    <source>
        <dbReference type="ARBA" id="ARBA00022705"/>
    </source>
</evidence>
<dbReference type="PATRIC" id="fig|1227490.4.peg.1757"/>
<name>M0BMK5_9EURY</name>
<protein>
    <recommendedName>
        <fullName evidence="14">DNA polymerase II large subunit</fullName>
        <shortName evidence="14">Pol II</shortName>
        <ecNumber evidence="14">2.7.7.7</ecNumber>
    </recommendedName>
    <alternativeName>
        <fullName evidence="14">Exodeoxyribonuclease large subunit</fullName>
        <ecNumber evidence="14">3.1.11.1</ecNumber>
    </alternativeName>
</protein>
<evidence type="ECO:0000256" key="13">
    <source>
        <dbReference type="ARBA" id="ARBA00049244"/>
    </source>
</evidence>